<reference evidence="3" key="1">
    <citation type="submission" date="2020-10" db="EMBL/GenBank/DDBJ databases">
        <authorList>
            <person name="Kadnikov V."/>
            <person name="Beletsky A.V."/>
            <person name="Mardanov A.V."/>
            <person name="Karnachuk O.V."/>
            <person name="Ravin N.V."/>
        </authorList>
    </citation>
    <scope>NUCLEOTIDE SEQUENCE</scope>
    <source>
        <strain evidence="3">Bu02</strain>
    </source>
</reference>
<evidence type="ECO:0000256" key="1">
    <source>
        <dbReference type="ARBA" id="ARBA00022679"/>
    </source>
</evidence>
<organism evidence="3">
    <name type="scientific">Candidatus Fermentithermobacillus carboniphilus</name>
    <dbReference type="NCBI Taxonomy" id="3085328"/>
    <lineage>
        <taxon>Bacteria</taxon>
        <taxon>Bacillati</taxon>
        <taxon>Bacillota</taxon>
        <taxon>Candidatus Fermentithermobacillia</taxon>
        <taxon>Candidatus Fermentithermobacillales</taxon>
        <taxon>Candidatus Fermentithermobacillaceae</taxon>
        <taxon>Candidatus Fermentithermobacillus</taxon>
    </lineage>
</organism>
<dbReference type="EMBL" id="CP062796">
    <property type="protein sequence ID" value="QUL98566.1"/>
    <property type="molecule type" value="Genomic_DNA"/>
</dbReference>
<sequence length="247" mass="28486">MEKKYYQAYEDRYKDVYRQGVKYWSDLPWEIHEDLDGLDSFLDFAGARPGIHRVLEPGCGEGHLALALIQRGFDYLGIELAPSALEKAQLRLKEAGLMDHARFILHDATDLSFLPAASFDLAVDNKFLHMLVVDRDRQKYLSSLRRVLKPGAYVMFNELYLDGAYTGPVESFQQYLNIFKPDLTTIEERTAYNGGKEVKIRIPRVPARPKDHAGYAREMEENGFRIVHFQILKSYTGCRFFASVVRH</sequence>
<dbReference type="GO" id="GO:0032259">
    <property type="term" value="P:methylation"/>
    <property type="evidence" value="ECO:0007669"/>
    <property type="project" value="UniProtKB-KW"/>
</dbReference>
<dbReference type="PANTHER" id="PTHR43861">
    <property type="entry name" value="TRANS-ACONITATE 2-METHYLTRANSFERASE-RELATED"/>
    <property type="match status" value="1"/>
</dbReference>
<protein>
    <submittedName>
        <fullName evidence="3">Class I SAM-dependent methyltransferase</fullName>
    </submittedName>
</protein>
<dbReference type="InterPro" id="IPR041698">
    <property type="entry name" value="Methyltransf_25"/>
</dbReference>
<dbReference type="GO" id="GO:0008168">
    <property type="term" value="F:methyltransferase activity"/>
    <property type="evidence" value="ECO:0007669"/>
    <property type="project" value="UniProtKB-KW"/>
</dbReference>
<accession>A0AAT9LBW1</accession>
<dbReference type="Pfam" id="PF13649">
    <property type="entry name" value="Methyltransf_25"/>
    <property type="match status" value="1"/>
</dbReference>
<feature type="domain" description="Methyltransferase" evidence="2">
    <location>
        <begin position="54"/>
        <end position="151"/>
    </location>
</feature>
<keyword evidence="3" id="KW-0489">Methyltransferase</keyword>
<reference evidence="3" key="2">
    <citation type="journal article" date="2023" name="Biology">
        <title>Prokaryotic Life Associated with Coal-Fire Gas Vents Revealed by Metagenomics.</title>
        <authorList>
            <person name="Kadnikov V.V."/>
            <person name="Mardanov A.V."/>
            <person name="Beletsky A.V."/>
            <person name="Karnachuk O.V."/>
            <person name="Ravin N.V."/>
        </authorList>
    </citation>
    <scope>NUCLEOTIDE SEQUENCE</scope>
    <source>
        <strain evidence="3">Bu02</strain>
    </source>
</reference>
<evidence type="ECO:0000313" key="3">
    <source>
        <dbReference type="EMBL" id="QUL98566.1"/>
    </source>
</evidence>
<proteinExistence type="predicted"/>
<dbReference type="Gene3D" id="3.40.50.150">
    <property type="entry name" value="Vaccinia Virus protein VP39"/>
    <property type="match status" value="1"/>
</dbReference>
<keyword evidence="1" id="KW-0808">Transferase</keyword>
<name>A0AAT9LBW1_9FIRM</name>
<evidence type="ECO:0000259" key="2">
    <source>
        <dbReference type="Pfam" id="PF13649"/>
    </source>
</evidence>
<dbReference type="KEGG" id="fcz:IMF26_00195"/>
<dbReference type="SUPFAM" id="SSF53335">
    <property type="entry name" value="S-adenosyl-L-methionine-dependent methyltransferases"/>
    <property type="match status" value="1"/>
</dbReference>
<dbReference type="CDD" id="cd02440">
    <property type="entry name" value="AdoMet_MTases"/>
    <property type="match status" value="1"/>
</dbReference>
<dbReference type="AlphaFoldDB" id="A0AAT9LBW1"/>
<dbReference type="InterPro" id="IPR029063">
    <property type="entry name" value="SAM-dependent_MTases_sf"/>
</dbReference>
<gene>
    <name evidence="3" type="ORF">IMF26_00195</name>
</gene>